<dbReference type="EMBL" id="JACJFM010000001">
    <property type="protein sequence ID" value="MBB1485183.1"/>
    <property type="molecule type" value="Genomic_DNA"/>
</dbReference>
<organism evidence="1 2">
    <name type="scientific">Oceanospirillum sediminis</name>
    <dbReference type="NCBI Taxonomy" id="2760088"/>
    <lineage>
        <taxon>Bacteria</taxon>
        <taxon>Pseudomonadati</taxon>
        <taxon>Pseudomonadota</taxon>
        <taxon>Gammaproteobacteria</taxon>
        <taxon>Oceanospirillales</taxon>
        <taxon>Oceanospirillaceae</taxon>
        <taxon>Oceanospirillum</taxon>
    </lineage>
</organism>
<comment type="caution">
    <text evidence="1">The sequence shown here is derived from an EMBL/GenBank/DDBJ whole genome shotgun (WGS) entry which is preliminary data.</text>
</comment>
<evidence type="ECO:0000313" key="1">
    <source>
        <dbReference type="EMBL" id="MBB1485183.1"/>
    </source>
</evidence>
<dbReference type="AlphaFoldDB" id="A0A839IIM2"/>
<sequence>MSSDDSRTSFCLLKSEAYLFNKKAYIESRLLQEGLQVTEIWQVKLTLRDFFQIYDSWAARFFSVLRTPPLFTLDLFIVEGDDAIARMHTLKYQIRQEIAFGLKKGGFLHAPDSVAEARQHRAILLQRVVSKTTISEPVDG</sequence>
<proteinExistence type="predicted"/>
<keyword evidence="2" id="KW-1185">Reference proteome</keyword>
<dbReference type="Proteomes" id="UP000565262">
    <property type="component" value="Unassembled WGS sequence"/>
</dbReference>
<dbReference type="SUPFAM" id="SSF54919">
    <property type="entry name" value="Nucleoside diphosphate kinase, NDK"/>
    <property type="match status" value="1"/>
</dbReference>
<evidence type="ECO:0000313" key="2">
    <source>
        <dbReference type="Proteomes" id="UP000565262"/>
    </source>
</evidence>
<protein>
    <submittedName>
        <fullName evidence="1">Uncharacterized protein</fullName>
    </submittedName>
</protein>
<dbReference type="RefSeq" id="WP_182806958.1">
    <property type="nucleotide sequence ID" value="NZ_JACJFM010000001.1"/>
</dbReference>
<gene>
    <name evidence="1" type="ORF">H4O21_00930</name>
</gene>
<accession>A0A839IIM2</accession>
<reference evidence="1 2" key="1">
    <citation type="submission" date="2020-08" db="EMBL/GenBank/DDBJ databases">
        <title>Oceanospirillum sp. nov. isolated from marine sediment.</title>
        <authorList>
            <person name="Ji X."/>
        </authorList>
    </citation>
    <scope>NUCLEOTIDE SEQUENCE [LARGE SCALE GENOMIC DNA]</scope>
    <source>
        <strain evidence="1 2">D5</strain>
    </source>
</reference>
<dbReference type="InterPro" id="IPR036850">
    <property type="entry name" value="NDK-like_dom_sf"/>
</dbReference>
<name>A0A839IIM2_9GAMM</name>